<dbReference type="AlphaFoldDB" id="A0A1X7GM89"/>
<comment type="similarity">
    <text evidence="1">Belongs to the ParD antitoxin family.</text>
</comment>
<dbReference type="STRING" id="941907.SAMN06295910_1991"/>
<dbReference type="OrthoDB" id="9811310at2"/>
<organism evidence="2 3">
    <name type="scientific">Allosphingosinicella indica</name>
    <dbReference type="NCBI Taxonomy" id="941907"/>
    <lineage>
        <taxon>Bacteria</taxon>
        <taxon>Pseudomonadati</taxon>
        <taxon>Pseudomonadota</taxon>
        <taxon>Alphaproteobacteria</taxon>
        <taxon>Sphingomonadales</taxon>
        <taxon>Sphingomonadaceae</taxon>
        <taxon>Allosphingosinicella</taxon>
    </lineage>
</organism>
<sequence>MPTMNISLPDVLKSFVDRQVEDRGFGTSSAYMQELIRREQERQALRDVMLAGASSPATEAIGPAYFRELRAKVGKGA</sequence>
<dbReference type="GO" id="GO:0006355">
    <property type="term" value="P:regulation of DNA-templated transcription"/>
    <property type="evidence" value="ECO:0007669"/>
    <property type="project" value="InterPro"/>
</dbReference>
<protein>
    <submittedName>
        <fullName evidence="2">Antitoxin ParD1/3/4</fullName>
    </submittedName>
</protein>
<accession>A0A1X7GM89</accession>
<dbReference type="Proteomes" id="UP000192934">
    <property type="component" value="Chromosome I"/>
</dbReference>
<evidence type="ECO:0000313" key="2">
    <source>
        <dbReference type="EMBL" id="SMF71416.1"/>
    </source>
</evidence>
<reference evidence="3" key="1">
    <citation type="submission" date="2017-04" db="EMBL/GenBank/DDBJ databases">
        <authorList>
            <person name="Varghese N."/>
            <person name="Submissions S."/>
        </authorList>
    </citation>
    <scope>NUCLEOTIDE SEQUENCE [LARGE SCALE GENOMIC DNA]</scope>
    <source>
        <strain evidence="3">Dd16</strain>
    </source>
</reference>
<dbReference type="PANTHER" id="PTHR36582">
    <property type="entry name" value="ANTITOXIN PARD"/>
    <property type="match status" value="1"/>
</dbReference>
<dbReference type="InterPro" id="IPR010985">
    <property type="entry name" value="Ribbon_hlx_hlx"/>
</dbReference>
<gene>
    <name evidence="2" type="ORF">SAMN06295910_1991</name>
</gene>
<evidence type="ECO:0000313" key="3">
    <source>
        <dbReference type="Proteomes" id="UP000192934"/>
    </source>
</evidence>
<dbReference type="PANTHER" id="PTHR36582:SF2">
    <property type="entry name" value="ANTITOXIN PARD"/>
    <property type="match status" value="1"/>
</dbReference>
<dbReference type="SUPFAM" id="SSF47598">
    <property type="entry name" value="Ribbon-helix-helix"/>
    <property type="match status" value="1"/>
</dbReference>
<proteinExistence type="inferred from homology"/>
<name>A0A1X7GM89_9SPHN</name>
<dbReference type="EMBL" id="LT840185">
    <property type="protein sequence ID" value="SMF71416.1"/>
    <property type="molecule type" value="Genomic_DNA"/>
</dbReference>
<keyword evidence="3" id="KW-1185">Reference proteome</keyword>
<dbReference type="InterPro" id="IPR022789">
    <property type="entry name" value="ParD"/>
</dbReference>
<evidence type="ECO:0000256" key="1">
    <source>
        <dbReference type="ARBA" id="ARBA00008580"/>
    </source>
</evidence>